<evidence type="ECO:0000256" key="1">
    <source>
        <dbReference type="SAM" id="MobiDB-lite"/>
    </source>
</evidence>
<sequence>MRSFLKGWTKGGMIRAFWGDRDEAPQHPHCTALTFLSTPQFNELFHHTPHFPLLLQPPIFPLTAQTPPKCSNAASTPPPFLPLHPPVLRPSPYPLLLQVPSPRITPHTHKYTAPSPSPPSSTPLVNLEGQ</sequence>
<dbReference type="Proteomes" id="UP000827986">
    <property type="component" value="Unassembled WGS sequence"/>
</dbReference>
<evidence type="ECO:0000313" key="2">
    <source>
        <dbReference type="EMBL" id="KAH1171633.1"/>
    </source>
</evidence>
<feature type="region of interest" description="Disordered" evidence="1">
    <location>
        <begin position="99"/>
        <end position="130"/>
    </location>
</feature>
<reference evidence="2" key="1">
    <citation type="submission" date="2021-09" db="EMBL/GenBank/DDBJ databases">
        <title>The genome of Mauremys mutica provides insights into the evolution of semi-aquatic lifestyle.</title>
        <authorList>
            <person name="Gong S."/>
            <person name="Gao Y."/>
        </authorList>
    </citation>
    <scope>NUCLEOTIDE SEQUENCE</scope>
    <source>
        <strain evidence="2">MM-2020</strain>
        <tissue evidence="2">Muscle</tissue>
    </source>
</reference>
<dbReference type="AlphaFoldDB" id="A0A9D3X2V0"/>
<protein>
    <submittedName>
        <fullName evidence="2">Uncharacterized protein</fullName>
    </submittedName>
</protein>
<gene>
    <name evidence="2" type="ORF">KIL84_007251</name>
</gene>
<proteinExistence type="predicted"/>
<comment type="caution">
    <text evidence="2">The sequence shown here is derived from an EMBL/GenBank/DDBJ whole genome shotgun (WGS) entry which is preliminary data.</text>
</comment>
<accession>A0A9D3X2V0</accession>
<organism evidence="2 3">
    <name type="scientific">Mauremys mutica</name>
    <name type="common">yellowpond turtle</name>
    <dbReference type="NCBI Taxonomy" id="74926"/>
    <lineage>
        <taxon>Eukaryota</taxon>
        <taxon>Metazoa</taxon>
        <taxon>Chordata</taxon>
        <taxon>Craniata</taxon>
        <taxon>Vertebrata</taxon>
        <taxon>Euteleostomi</taxon>
        <taxon>Archelosauria</taxon>
        <taxon>Testudinata</taxon>
        <taxon>Testudines</taxon>
        <taxon>Cryptodira</taxon>
        <taxon>Durocryptodira</taxon>
        <taxon>Testudinoidea</taxon>
        <taxon>Geoemydidae</taxon>
        <taxon>Geoemydinae</taxon>
        <taxon>Mauremys</taxon>
    </lineage>
</organism>
<keyword evidence="3" id="KW-1185">Reference proteome</keyword>
<evidence type="ECO:0000313" key="3">
    <source>
        <dbReference type="Proteomes" id="UP000827986"/>
    </source>
</evidence>
<name>A0A9D3X2V0_9SAUR</name>
<dbReference type="EMBL" id="JAHDVG010000483">
    <property type="protein sequence ID" value="KAH1171633.1"/>
    <property type="molecule type" value="Genomic_DNA"/>
</dbReference>